<evidence type="ECO:0000256" key="2">
    <source>
        <dbReference type="PIRSR" id="PIRSR006232-1"/>
    </source>
</evidence>
<protein>
    <recommendedName>
        <fullName evidence="8">Pirin</fullName>
    </recommendedName>
</protein>
<dbReference type="PANTHER" id="PTHR43212:SF3">
    <property type="entry name" value="QUERCETIN 2,3-DIOXYGENASE"/>
    <property type="match status" value="1"/>
</dbReference>
<feature type="domain" description="Quercetin 2,3-dioxygenase C-terminal cupin" evidence="5">
    <location>
        <begin position="147"/>
        <end position="232"/>
    </location>
</feature>
<gene>
    <name evidence="6" type="ORF">BFC17_19790</name>
</gene>
<dbReference type="InterPro" id="IPR012093">
    <property type="entry name" value="Pirin"/>
</dbReference>
<dbReference type="AlphaFoldDB" id="A0A1E8FD10"/>
<dbReference type="InterPro" id="IPR041602">
    <property type="entry name" value="Quercetinase_C"/>
</dbReference>
<evidence type="ECO:0008006" key="8">
    <source>
        <dbReference type="Google" id="ProtNLM"/>
    </source>
</evidence>
<keyword evidence="2" id="KW-0479">Metal-binding</keyword>
<organism evidence="6 7">
    <name type="scientific">Alteromonas lipolytica</name>
    <dbReference type="NCBI Taxonomy" id="1856405"/>
    <lineage>
        <taxon>Bacteria</taxon>
        <taxon>Pseudomonadati</taxon>
        <taxon>Pseudomonadota</taxon>
        <taxon>Gammaproteobacteria</taxon>
        <taxon>Alteromonadales</taxon>
        <taxon>Alteromonadaceae</taxon>
        <taxon>Alteromonas/Salinimonas group</taxon>
        <taxon>Alteromonas</taxon>
    </lineage>
</organism>
<evidence type="ECO:0000256" key="1">
    <source>
        <dbReference type="ARBA" id="ARBA00008416"/>
    </source>
</evidence>
<name>A0A1E8FD10_9ALTE</name>
<evidence type="ECO:0000313" key="6">
    <source>
        <dbReference type="EMBL" id="OFI33814.1"/>
    </source>
</evidence>
<dbReference type="PANTHER" id="PTHR43212">
    <property type="entry name" value="QUERCETIN 2,3-DIOXYGENASE"/>
    <property type="match status" value="1"/>
</dbReference>
<reference evidence="6 7" key="1">
    <citation type="submission" date="2016-09" db="EMBL/GenBank/DDBJ databases">
        <title>Alteromonas lipolytica, a new species isolated from sea water.</title>
        <authorList>
            <person name="Wu Y.-H."/>
            <person name="Cheng H."/>
            <person name="Xu X.-W."/>
        </authorList>
    </citation>
    <scope>NUCLEOTIDE SEQUENCE [LARGE SCALE GENOMIC DNA]</scope>
    <source>
        <strain evidence="6 7">JW12</strain>
    </source>
</reference>
<dbReference type="STRING" id="1856405.BFC17_19790"/>
<evidence type="ECO:0000313" key="7">
    <source>
        <dbReference type="Proteomes" id="UP000176037"/>
    </source>
</evidence>
<dbReference type="PIRSF" id="PIRSF006232">
    <property type="entry name" value="Pirin"/>
    <property type="match status" value="1"/>
</dbReference>
<dbReference type="Pfam" id="PF02678">
    <property type="entry name" value="Pirin"/>
    <property type="match status" value="1"/>
</dbReference>
<feature type="binding site" evidence="2">
    <location>
        <position position="103"/>
    </location>
    <ligand>
        <name>Fe cation</name>
        <dbReference type="ChEBI" id="CHEBI:24875"/>
    </ligand>
</feature>
<proteinExistence type="inferred from homology"/>
<dbReference type="Proteomes" id="UP000176037">
    <property type="component" value="Unassembled WGS sequence"/>
</dbReference>
<sequence>MMYIRKAAERGQVDLGWLQSQHSFSFGHYYDERFMGHGPLRVINQDVVQPAGGFSEHGHANMEIISYVLNGELAHKDSEGNESVIRPGDVQKMTAGTGIRHSEFNHSKQNTVQFLQIWVVPNKMNVAPGYVQKHFSALLTPAQAPTLIFSEQGEGESLPVYQDVNVLAGQLADDTTWDYANQAGRIGWLQVVSGSATVNGETVSAGDGVAFGAGEAAQVASSKDLHILYFDMPAK</sequence>
<dbReference type="InterPro" id="IPR014710">
    <property type="entry name" value="RmlC-like_jellyroll"/>
</dbReference>
<dbReference type="InterPro" id="IPR003829">
    <property type="entry name" value="Pirin_N_dom"/>
</dbReference>
<feature type="binding site" evidence="2">
    <location>
        <position position="57"/>
    </location>
    <ligand>
        <name>Fe cation</name>
        <dbReference type="ChEBI" id="CHEBI:24875"/>
    </ligand>
</feature>
<feature type="domain" description="Pirin N-terminal" evidence="4">
    <location>
        <begin position="9"/>
        <end position="119"/>
    </location>
</feature>
<dbReference type="Gene3D" id="2.60.120.10">
    <property type="entry name" value="Jelly Rolls"/>
    <property type="match status" value="2"/>
</dbReference>
<dbReference type="GO" id="GO:0046872">
    <property type="term" value="F:metal ion binding"/>
    <property type="evidence" value="ECO:0007669"/>
    <property type="project" value="UniProtKB-KW"/>
</dbReference>
<dbReference type="CDD" id="cd02910">
    <property type="entry name" value="cupin_Yhhw_N"/>
    <property type="match status" value="1"/>
</dbReference>
<dbReference type="InterPro" id="IPR011051">
    <property type="entry name" value="RmlC_Cupin_sf"/>
</dbReference>
<dbReference type="EMBL" id="MJIC01000014">
    <property type="protein sequence ID" value="OFI33814.1"/>
    <property type="molecule type" value="Genomic_DNA"/>
</dbReference>
<dbReference type="SUPFAM" id="SSF51182">
    <property type="entry name" value="RmlC-like cupins"/>
    <property type="match status" value="1"/>
</dbReference>
<comment type="similarity">
    <text evidence="1 3">Belongs to the pirin family.</text>
</comment>
<keyword evidence="2" id="KW-0408">Iron</keyword>
<feature type="binding site" evidence="2">
    <location>
        <position position="59"/>
    </location>
    <ligand>
        <name>Fe cation</name>
        <dbReference type="ChEBI" id="CHEBI:24875"/>
    </ligand>
</feature>
<accession>A0A1E8FD10</accession>
<evidence type="ECO:0000259" key="5">
    <source>
        <dbReference type="Pfam" id="PF17954"/>
    </source>
</evidence>
<evidence type="ECO:0000256" key="3">
    <source>
        <dbReference type="RuleBase" id="RU003457"/>
    </source>
</evidence>
<comment type="caution">
    <text evidence="6">The sequence shown here is derived from an EMBL/GenBank/DDBJ whole genome shotgun (WGS) entry which is preliminary data.</text>
</comment>
<dbReference type="Pfam" id="PF17954">
    <property type="entry name" value="Pirin_C_2"/>
    <property type="match status" value="1"/>
</dbReference>
<evidence type="ECO:0000259" key="4">
    <source>
        <dbReference type="Pfam" id="PF02678"/>
    </source>
</evidence>
<comment type="cofactor">
    <cofactor evidence="2">
        <name>Fe cation</name>
        <dbReference type="ChEBI" id="CHEBI:24875"/>
    </cofactor>
    <text evidence="2">Binds 1 Fe cation per subunit.</text>
</comment>
<keyword evidence="7" id="KW-1185">Reference proteome</keyword>
<feature type="binding site" evidence="2">
    <location>
        <position position="101"/>
    </location>
    <ligand>
        <name>Fe cation</name>
        <dbReference type="ChEBI" id="CHEBI:24875"/>
    </ligand>
</feature>